<dbReference type="Pfam" id="PF20153">
    <property type="entry name" value="DUF6535"/>
    <property type="match status" value="1"/>
</dbReference>
<protein>
    <recommendedName>
        <fullName evidence="3">DUF6535 domain-containing protein</fullName>
    </recommendedName>
</protein>
<organism evidence="4 5">
    <name type="scientific">Armillaria ostoyae</name>
    <name type="common">Armillaria root rot fungus</name>
    <dbReference type="NCBI Taxonomy" id="47428"/>
    <lineage>
        <taxon>Eukaryota</taxon>
        <taxon>Fungi</taxon>
        <taxon>Dikarya</taxon>
        <taxon>Basidiomycota</taxon>
        <taxon>Agaricomycotina</taxon>
        <taxon>Agaricomycetes</taxon>
        <taxon>Agaricomycetidae</taxon>
        <taxon>Agaricales</taxon>
        <taxon>Marasmiineae</taxon>
        <taxon>Physalacriaceae</taxon>
        <taxon>Armillaria</taxon>
    </lineage>
</organism>
<evidence type="ECO:0000256" key="2">
    <source>
        <dbReference type="SAM" id="Phobius"/>
    </source>
</evidence>
<keyword evidence="5" id="KW-1185">Reference proteome</keyword>
<reference evidence="5" key="1">
    <citation type="journal article" date="2017" name="Nat. Ecol. Evol.">
        <title>Genome expansion and lineage-specific genetic innovations in the forest pathogenic fungi Armillaria.</title>
        <authorList>
            <person name="Sipos G."/>
            <person name="Prasanna A.N."/>
            <person name="Walter M.C."/>
            <person name="O'Connor E."/>
            <person name="Balint B."/>
            <person name="Krizsan K."/>
            <person name="Kiss B."/>
            <person name="Hess J."/>
            <person name="Varga T."/>
            <person name="Slot J."/>
            <person name="Riley R."/>
            <person name="Boka B."/>
            <person name="Rigling D."/>
            <person name="Barry K."/>
            <person name="Lee J."/>
            <person name="Mihaltcheva S."/>
            <person name="LaButti K."/>
            <person name="Lipzen A."/>
            <person name="Waldron R."/>
            <person name="Moloney N.M."/>
            <person name="Sperisen C."/>
            <person name="Kredics L."/>
            <person name="Vagvoelgyi C."/>
            <person name="Patrignani A."/>
            <person name="Fitzpatrick D."/>
            <person name="Nagy I."/>
            <person name="Doyle S."/>
            <person name="Anderson J.B."/>
            <person name="Grigoriev I.V."/>
            <person name="Gueldener U."/>
            <person name="Muensterkoetter M."/>
            <person name="Nagy L.G."/>
        </authorList>
    </citation>
    <scope>NUCLEOTIDE SEQUENCE [LARGE SCALE GENOMIC DNA]</scope>
    <source>
        <strain evidence="5">C18/9</strain>
    </source>
</reference>
<dbReference type="STRING" id="47428.A0A284S3M6"/>
<keyword evidence="2" id="KW-0812">Transmembrane</keyword>
<gene>
    <name evidence="4" type="ORF">ARMOST_19087</name>
</gene>
<feature type="domain" description="DUF6535" evidence="3">
    <location>
        <begin position="116"/>
        <end position="226"/>
    </location>
</feature>
<feature type="compositionally biased region" description="Polar residues" evidence="1">
    <location>
        <begin position="45"/>
        <end position="59"/>
    </location>
</feature>
<name>A0A284S3M6_ARMOS</name>
<dbReference type="Proteomes" id="UP000219338">
    <property type="component" value="Unassembled WGS sequence"/>
</dbReference>
<evidence type="ECO:0000313" key="4">
    <source>
        <dbReference type="EMBL" id="SJL15586.1"/>
    </source>
</evidence>
<dbReference type="OrthoDB" id="3064335at2759"/>
<evidence type="ECO:0000313" key="5">
    <source>
        <dbReference type="Proteomes" id="UP000219338"/>
    </source>
</evidence>
<evidence type="ECO:0000259" key="3">
    <source>
        <dbReference type="Pfam" id="PF20153"/>
    </source>
</evidence>
<dbReference type="InterPro" id="IPR045338">
    <property type="entry name" value="DUF6535"/>
</dbReference>
<keyword evidence="2" id="KW-1133">Transmembrane helix</keyword>
<accession>A0A284S3M6</accession>
<sequence>MEHDTPPDIRENNSQDPEPIDERIRIAHDLNNSSRDTVAAVDGPEQSQASSLHGTTAENGRNLLSPVEEPLPHRPGKKQPALFALPPQSASAPVLTVDSRGYTPSQPFEEAGPTSNTDMLGNQRGQVNILLVFAGLFSAIVSAFIAQSAGNLQPDYEKLSALLLFDQINIQLALARGISPDRITTSGADPTTHFTPDPLDSWVNGLWFLSLTLSLATALFAVLAVMCSVTASDKRLVGGNDLQPTLNLSQLYTITN</sequence>
<dbReference type="EMBL" id="FUEG01000029">
    <property type="protein sequence ID" value="SJL15586.1"/>
    <property type="molecule type" value="Genomic_DNA"/>
</dbReference>
<feature type="transmembrane region" description="Helical" evidence="2">
    <location>
        <begin position="129"/>
        <end position="149"/>
    </location>
</feature>
<dbReference type="AlphaFoldDB" id="A0A284S3M6"/>
<proteinExistence type="predicted"/>
<feature type="transmembrane region" description="Helical" evidence="2">
    <location>
        <begin position="206"/>
        <end position="226"/>
    </location>
</feature>
<keyword evidence="2" id="KW-0472">Membrane</keyword>
<feature type="compositionally biased region" description="Basic and acidic residues" evidence="1">
    <location>
        <begin position="1"/>
        <end position="13"/>
    </location>
</feature>
<evidence type="ECO:0000256" key="1">
    <source>
        <dbReference type="SAM" id="MobiDB-lite"/>
    </source>
</evidence>
<feature type="region of interest" description="Disordered" evidence="1">
    <location>
        <begin position="1"/>
        <end position="77"/>
    </location>
</feature>